<accession>A0ABW2FKY2</accession>
<name>A0ABW2FKY2_9BACL</name>
<proteinExistence type="predicted"/>
<keyword evidence="2" id="KW-1185">Reference proteome</keyword>
<evidence type="ECO:0000313" key="2">
    <source>
        <dbReference type="Proteomes" id="UP001596378"/>
    </source>
</evidence>
<comment type="caution">
    <text evidence="1">The sequence shown here is derived from an EMBL/GenBank/DDBJ whole genome shotgun (WGS) entry which is preliminary data.</text>
</comment>
<dbReference type="RefSeq" id="WP_378050283.1">
    <property type="nucleotide sequence ID" value="NZ_JBHMDN010000025.1"/>
</dbReference>
<gene>
    <name evidence="1" type="ORF">ACFQMJ_29695</name>
</gene>
<dbReference type="Pfam" id="PF03059">
    <property type="entry name" value="NAS"/>
    <property type="match status" value="1"/>
</dbReference>
<dbReference type="Gene3D" id="3.40.50.150">
    <property type="entry name" value="Vaccinia Virus protein VP39"/>
    <property type="match status" value="1"/>
</dbReference>
<dbReference type="InterPro" id="IPR029063">
    <property type="entry name" value="SAM-dependent_MTases_sf"/>
</dbReference>
<protein>
    <submittedName>
        <fullName evidence="1">Nicotianamine synthase family protein</fullName>
    </submittedName>
</protein>
<dbReference type="Proteomes" id="UP001596378">
    <property type="component" value="Unassembled WGS sequence"/>
</dbReference>
<organism evidence="1 2">
    <name type="scientific">Cohnella cellulosilytica</name>
    <dbReference type="NCBI Taxonomy" id="986710"/>
    <lineage>
        <taxon>Bacteria</taxon>
        <taxon>Bacillati</taxon>
        <taxon>Bacillota</taxon>
        <taxon>Bacilli</taxon>
        <taxon>Bacillales</taxon>
        <taxon>Paenibacillaceae</taxon>
        <taxon>Cohnella</taxon>
    </lineage>
</organism>
<dbReference type="EMBL" id="JBHTAI010000025">
    <property type="protein sequence ID" value="MFC7152730.1"/>
    <property type="molecule type" value="Genomic_DNA"/>
</dbReference>
<dbReference type="SUPFAM" id="SSF53335">
    <property type="entry name" value="S-adenosyl-L-methionine-dependent methyltransferases"/>
    <property type="match status" value="1"/>
</dbReference>
<reference evidence="2" key="1">
    <citation type="journal article" date="2019" name="Int. J. Syst. Evol. Microbiol.">
        <title>The Global Catalogue of Microorganisms (GCM) 10K type strain sequencing project: providing services to taxonomists for standard genome sequencing and annotation.</title>
        <authorList>
            <consortium name="The Broad Institute Genomics Platform"/>
            <consortium name="The Broad Institute Genome Sequencing Center for Infectious Disease"/>
            <person name="Wu L."/>
            <person name="Ma J."/>
        </authorList>
    </citation>
    <scope>NUCLEOTIDE SEQUENCE [LARGE SCALE GENOMIC DNA]</scope>
    <source>
        <strain evidence="2">KCTC 12907</strain>
    </source>
</reference>
<sequence length="276" mass="30549">MNDGGFARILNALADELGELTEAAERRRESWPRLGDKLDRLCEFIRNEDNERAWSRRACDTDTRAAARRLREASARALGVVEKARAWQIYTDKRAADPYTALLSAATRGEWERVGTPRGAKVMFVGAGAFPVSAFTIAAETAAEVLCVDIDEEAVRHGTKLARYLGLTRTFRYTGSHLGEPEFASSATHVFIASLVPEKLDILRELRFCVRPDCRVVVRYGNGLKSLFNYPLDVAALTDWRAAEPGGAGSLYDTAILEPRTTAYEAQLRYLVASGT</sequence>
<dbReference type="InterPro" id="IPR004298">
    <property type="entry name" value="Nicotian_synth"/>
</dbReference>
<evidence type="ECO:0000313" key="1">
    <source>
        <dbReference type="EMBL" id="MFC7152730.1"/>
    </source>
</evidence>